<evidence type="ECO:0000256" key="6">
    <source>
        <dbReference type="ARBA" id="ARBA00023159"/>
    </source>
</evidence>
<keyword evidence="4 9" id="KW-0238">DNA-binding</keyword>
<dbReference type="SMART" id="SM00389">
    <property type="entry name" value="HOX"/>
    <property type="match status" value="1"/>
</dbReference>
<protein>
    <submittedName>
        <fullName evidence="12">Homeobox protein MOX-2</fullName>
    </submittedName>
</protein>
<evidence type="ECO:0000256" key="2">
    <source>
        <dbReference type="ARBA" id="ARBA00022473"/>
    </source>
</evidence>
<proteinExistence type="predicted"/>
<evidence type="ECO:0000256" key="9">
    <source>
        <dbReference type="PROSITE-ProRule" id="PRU00108"/>
    </source>
</evidence>
<keyword evidence="8 9" id="KW-0539">Nucleus</keyword>
<dbReference type="GO" id="GO:0005634">
    <property type="term" value="C:nucleus"/>
    <property type="evidence" value="ECO:0007669"/>
    <property type="project" value="UniProtKB-SubCell"/>
</dbReference>
<evidence type="ECO:0000256" key="1">
    <source>
        <dbReference type="ARBA" id="ARBA00004123"/>
    </source>
</evidence>
<dbReference type="PRINTS" id="PR00024">
    <property type="entry name" value="HOMEOBOX"/>
</dbReference>
<dbReference type="GO" id="GO:0045944">
    <property type="term" value="P:positive regulation of transcription by RNA polymerase II"/>
    <property type="evidence" value="ECO:0007669"/>
    <property type="project" value="InterPro"/>
</dbReference>
<dbReference type="InterPro" id="IPR042634">
    <property type="entry name" value="MOX-1/MOX-2"/>
</dbReference>
<dbReference type="InterPro" id="IPR009057">
    <property type="entry name" value="Homeodomain-like_sf"/>
</dbReference>
<organism evidence="12 13">
    <name type="scientific">Caerostris darwini</name>
    <dbReference type="NCBI Taxonomy" id="1538125"/>
    <lineage>
        <taxon>Eukaryota</taxon>
        <taxon>Metazoa</taxon>
        <taxon>Ecdysozoa</taxon>
        <taxon>Arthropoda</taxon>
        <taxon>Chelicerata</taxon>
        <taxon>Arachnida</taxon>
        <taxon>Araneae</taxon>
        <taxon>Araneomorphae</taxon>
        <taxon>Entelegynae</taxon>
        <taxon>Araneoidea</taxon>
        <taxon>Araneidae</taxon>
        <taxon>Caerostris</taxon>
    </lineage>
</organism>
<evidence type="ECO:0000313" key="12">
    <source>
        <dbReference type="EMBL" id="GIY68928.1"/>
    </source>
</evidence>
<dbReference type="InterPro" id="IPR001356">
    <property type="entry name" value="HD"/>
</dbReference>
<name>A0AAV4VHB1_9ARAC</name>
<dbReference type="PANTHER" id="PTHR24328">
    <property type="entry name" value="HOMEOBOX PROTEIN MOX"/>
    <property type="match status" value="1"/>
</dbReference>
<accession>A0AAV4VHB1</accession>
<keyword evidence="13" id="KW-1185">Reference proteome</keyword>
<gene>
    <name evidence="12" type="primary">MEOX2</name>
    <name evidence="12" type="ORF">CDAR_294051</name>
</gene>
<dbReference type="GO" id="GO:0000981">
    <property type="term" value="F:DNA-binding transcription factor activity, RNA polymerase II-specific"/>
    <property type="evidence" value="ECO:0007669"/>
    <property type="project" value="InterPro"/>
</dbReference>
<evidence type="ECO:0000313" key="13">
    <source>
        <dbReference type="Proteomes" id="UP001054837"/>
    </source>
</evidence>
<comment type="subcellular location">
    <subcellularLocation>
        <location evidence="1 9 10">Nucleus</location>
    </subcellularLocation>
</comment>
<dbReference type="PROSITE" id="PS00027">
    <property type="entry name" value="HOMEOBOX_1"/>
    <property type="match status" value="1"/>
</dbReference>
<evidence type="ECO:0000256" key="10">
    <source>
        <dbReference type="RuleBase" id="RU000682"/>
    </source>
</evidence>
<dbReference type="InterPro" id="IPR020479">
    <property type="entry name" value="HD_metazoa"/>
</dbReference>
<dbReference type="CDD" id="cd00086">
    <property type="entry name" value="homeodomain"/>
    <property type="match status" value="1"/>
</dbReference>
<keyword evidence="2" id="KW-0217">Developmental protein</keyword>
<evidence type="ECO:0000256" key="8">
    <source>
        <dbReference type="ARBA" id="ARBA00023242"/>
    </source>
</evidence>
<dbReference type="Gene3D" id="1.10.10.60">
    <property type="entry name" value="Homeodomain-like"/>
    <property type="match status" value="1"/>
</dbReference>
<dbReference type="PROSITE" id="PS50071">
    <property type="entry name" value="HOMEOBOX_2"/>
    <property type="match status" value="1"/>
</dbReference>
<evidence type="ECO:0000259" key="11">
    <source>
        <dbReference type="PROSITE" id="PS50071"/>
    </source>
</evidence>
<keyword evidence="5 9" id="KW-0371">Homeobox</keyword>
<keyword evidence="6" id="KW-0010">Activator</keyword>
<reference evidence="12 13" key="1">
    <citation type="submission" date="2021-06" db="EMBL/GenBank/DDBJ databases">
        <title>Caerostris darwini draft genome.</title>
        <authorList>
            <person name="Kono N."/>
            <person name="Arakawa K."/>
        </authorList>
    </citation>
    <scope>NUCLEOTIDE SEQUENCE [LARGE SCALE GENOMIC DNA]</scope>
</reference>
<comment type="caution">
    <text evidence="12">The sequence shown here is derived from an EMBL/GenBank/DDBJ whole genome shotgun (WGS) entry which is preliminary data.</text>
</comment>
<dbReference type="InterPro" id="IPR017970">
    <property type="entry name" value="Homeobox_CS"/>
</dbReference>
<dbReference type="Pfam" id="PF00046">
    <property type="entry name" value="Homeodomain"/>
    <property type="match status" value="1"/>
</dbReference>
<feature type="DNA-binding region" description="Homeobox" evidence="9">
    <location>
        <begin position="261"/>
        <end position="320"/>
    </location>
</feature>
<evidence type="ECO:0000256" key="5">
    <source>
        <dbReference type="ARBA" id="ARBA00023155"/>
    </source>
</evidence>
<dbReference type="GO" id="GO:0000978">
    <property type="term" value="F:RNA polymerase II cis-regulatory region sequence-specific DNA binding"/>
    <property type="evidence" value="ECO:0007669"/>
    <property type="project" value="TreeGrafter"/>
</dbReference>
<evidence type="ECO:0000256" key="7">
    <source>
        <dbReference type="ARBA" id="ARBA00023163"/>
    </source>
</evidence>
<feature type="domain" description="Homeobox" evidence="11">
    <location>
        <begin position="259"/>
        <end position="319"/>
    </location>
</feature>
<dbReference type="SUPFAM" id="SSF46689">
    <property type="entry name" value="Homeodomain-like"/>
    <property type="match status" value="1"/>
</dbReference>
<dbReference type="AlphaFoldDB" id="A0AAV4VHB1"/>
<keyword evidence="7" id="KW-0804">Transcription</keyword>
<sequence>MDSNNLSYYLDFTDLDGSSTASDDWFYNDITFESSSESLLEDCSSIDLPLSDTDEHKLSLAENQIKNEHCSSKGVCYFCPDYLEKNLTEKIIAQSLLENRVESQTYNADQNKLLNGHSTRSTIPGLLPNITNKSASFWTHKNIEKHFSSSEYTSSVENYAKLIPLRKISPKGISRNGIFSFEGHQNNLKLNEGNVCIQDSMNTTIDSIFSTQNSEAASSEFLKLQEELNLTTQSFCSNDDANKFHTEHEVLQDDVADECKPRKERTAFSKRQVQELEEEFAQHNYLTRLRRYEIAIALDLTERQVKVWFQNRRMKWKRTKGIHMKTKEKLLKNVNEKLLAS</sequence>
<evidence type="ECO:0000256" key="3">
    <source>
        <dbReference type="ARBA" id="ARBA00023015"/>
    </source>
</evidence>
<evidence type="ECO:0000256" key="4">
    <source>
        <dbReference type="ARBA" id="ARBA00023125"/>
    </source>
</evidence>
<dbReference type="EMBL" id="BPLQ01012966">
    <property type="protein sequence ID" value="GIY68928.1"/>
    <property type="molecule type" value="Genomic_DNA"/>
</dbReference>
<dbReference type="Proteomes" id="UP001054837">
    <property type="component" value="Unassembled WGS sequence"/>
</dbReference>
<keyword evidence="3" id="KW-0805">Transcription regulation</keyword>
<dbReference type="PANTHER" id="PTHR24328:SF7">
    <property type="entry name" value="BUTTONLESS"/>
    <property type="match status" value="1"/>
</dbReference>